<dbReference type="GO" id="GO:0000171">
    <property type="term" value="F:ribonuclease MRP activity"/>
    <property type="evidence" value="ECO:0007669"/>
    <property type="project" value="TreeGrafter"/>
</dbReference>
<feature type="region of interest" description="Disordered" evidence="1">
    <location>
        <begin position="223"/>
        <end position="250"/>
    </location>
</feature>
<dbReference type="GO" id="GO:0005829">
    <property type="term" value="C:cytosol"/>
    <property type="evidence" value="ECO:0007669"/>
    <property type="project" value="TreeGrafter"/>
</dbReference>
<dbReference type="GO" id="GO:0006364">
    <property type="term" value="P:rRNA processing"/>
    <property type="evidence" value="ECO:0007669"/>
    <property type="project" value="InterPro"/>
</dbReference>
<dbReference type="GO" id="GO:0004526">
    <property type="term" value="F:ribonuclease P activity"/>
    <property type="evidence" value="ECO:0007669"/>
    <property type="project" value="TreeGrafter"/>
</dbReference>
<evidence type="ECO:0000256" key="1">
    <source>
        <dbReference type="SAM" id="MobiDB-lite"/>
    </source>
</evidence>
<dbReference type="GO" id="GO:0034965">
    <property type="term" value="P:intronic box C/D snoRNA processing"/>
    <property type="evidence" value="ECO:0007669"/>
    <property type="project" value="TreeGrafter"/>
</dbReference>
<dbReference type="EMBL" id="JAEPRD010000016">
    <property type="protein sequence ID" value="KAG2209166.1"/>
    <property type="molecule type" value="Genomic_DNA"/>
</dbReference>
<keyword evidence="3" id="KW-1185">Reference proteome</keyword>
<evidence type="ECO:0000313" key="3">
    <source>
        <dbReference type="Proteomes" id="UP000603453"/>
    </source>
</evidence>
<gene>
    <name evidence="2" type="ORF">INT47_005458</name>
</gene>
<evidence type="ECO:0000313" key="2">
    <source>
        <dbReference type="EMBL" id="KAG2209166.1"/>
    </source>
</evidence>
<dbReference type="InterPro" id="IPR029064">
    <property type="entry name" value="Ribosomal_eL30-like_sf"/>
</dbReference>
<organism evidence="2 3">
    <name type="scientific">Mucor saturninus</name>
    <dbReference type="NCBI Taxonomy" id="64648"/>
    <lineage>
        <taxon>Eukaryota</taxon>
        <taxon>Fungi</taxon>
        <taxon>Fungi incertae sedis</taxon>
        <taxon>Mucoromycota</taxon>
        <taxon>Mucoromycotina</taxon>
        <taxon>Mucoromycetes</taxon>
        <taxon>Mucorales</taxon>
        <taxon>Mucorineae</taxon>
        <taxon>Mucoraceae</taxon>
        <taxon>Mucor</taxon>
    </lineage>
</organism>
<sequence length="250" mass="27804">MSTAAKTFTAVTNVRTATATEKTKSVYKNVLGSPFILKWPTIHTDLGQTILTQLLKTLTPVGEYRTRCRALKKKKKGSEITPAAAVAPEIQSRLHVGINEVTRYMESYIASTHPTTQPVMYICKREIKPLQLCQHLLSMAALAKIKLIPMPADSESKLGQALGITRASVVLIEIMEDKEESLRLSAQEVPLIEAPWLSNALEQKVHFIGENVKILKTVAPIKAPKKQQQPLKRKAEEEDDPSTDNKKLKN</sequence>
<reference evidence="2" key="1">
    <citation type="submission" date="2020-12" db="EMBL/GenBank/DDBJ databases">
        <title>Metabolic potential, ecology and presence of endohyphal bacteria is reflected in genomic diversity of Mucoromycotina.</title>
        <authorList>
            <person name="Muszewska A."/>
            <person name="Okrasinska A."/>
            <person name="Steczkiewicz K."/>
            <person name="Drgas O."/>
            <person name="Orlowska M."/>
            <person name="Perlinska-Lenart U."/>
            <person name="Aleksandrzak-Piekarczyk T."/>
            <person name="Szatraj K."/>
            <person name="Zielenkiewicz U."/>
            <person name="Pilsyk S."/>
            <person name="Malc E."/>
            <person name="Mieczkowski P."/>
            <person name="Kruszewska J.S."/>
            <person name="Biernat P."/>
            <person name="Pawlowska J."/>
        </authorList>
    </citation>
    <scope>NUCLEOTIDE SEQUENCE</scope>
    <source>
        <strain evidence="2">WA0000017839</strain>
    </source>
</reference>
<dbReference type="GO" id="GO:0000172">
    <property type="term" value="C:ribonuclease MRP complex"/>
    <property type="evidence" value="ECO:0007669"/>
    <property type="project" value="TreeGrafter"/>
</dbReference>
<dbReference type="OrthoDB" id="20109at2759"/>
<dbReference type="PANTHER" id="PTHR28272:SF1">
    <property type="entry name" value="RIBONUCLEASES P_MRP PROTEIN SUBUNIT POP3"/>
    <property type="match status" value="1"/>
</dbReference>
<proteinExistence type="predicted"/>
<dbReference type="GO" id="GO:0008033">
    <property type="term" value="P:tRNA processing"/>
    <property type="evidence" value="ECO:0007669"/>
    <property type="project" value="InterPro"/>
</dbReference>
<protein>
    <submittedName>
        <fullName evidence="2">Uncharacterized protein</fullName>
    </submittedName>
</protein>
<name>A0A8H7V3V0_9FUNG</name>
<dbReference type="Proteomes" id="UP000603453">
    <property type="component" value="Unassembled WGS sequence"/>
</dbReference>
<dbReference type="SUPFAM" id="SSF55315">
    <property type="entry name" value="L30e-like"/>
    <property type="match status" value="1"/>
</dbReference>
<dbReference type="Gene3D" id="3.30.1330.30">
    <property type="match status" value="1"/>
</dbReference>
<accession>A0A8H7V3V0</accession>
<dbReference type="Pfam" id="PF08228">
    <property type="entry name" value="RNase_P_pop3"/>
    <property type="match status" value="1"/>
</dbReference>
<dbReference type="InterPro" id="IPR013241">
    <property type="entry name" value="RNase_P_Pop3"/>
</dbReference>
<dbReference type="AlphaFoldDB" id="A0A8H7V3V0"/>
<dbReference type="PANTHER" id="PTHR28272">
    <property type="entry name" value="RIBONUCLEASES P/MRP PROTEIN SUBUNIT POP3"/>
    <property type="match status" value="1"/>
</dbReference>
<dbReference type="GO" id="GO:0005655">
    <property type="term" value="C:nucleolar ribonuclease P complex"/>
    <property type="evidence" value="ECO:0007669"/>
    <property type="project" value="TreeGrafter"/>
</dbReference>
<comment type="caution">
    <text evidence="2">The sequence shown here is derived from an EMBL/GenBank/DDBJ whole genome shotgun (WGS) entry which is preliminary data.</text>
</comment>